<comment type="caution">
    <text evidence="1">The sequence shown here is derived from an EMBL/GenBank/DDBJ whole genome shotgun (WGS) entry which is preliminary data.</text>
</comment>
<evidence type="ECO:0000313" key="2">
    <source>
        <dbReference type="Proteomes" id="UP000187323"/>
    </source>
</evidence>
<dbReference type="Proteomes" id="UP000187323">
    <property type="component" value="Unassembled WGS sequence"/>
</dbReference>
<dbReference type="AlphaFoldDB" id="A0AB36J611"/>
<name>A0AB36J611_9BACL</name>
<reference evidence="1 2" key="1">
    <citation type="submission" date="2016-10" db="EMBL/GenBank/DDBJ databases">
        <title>Paenibacillus species isolates.</title>
        <authorList>
            <person name="Beno S.M."/>
        </authorList>
    </citation>
    <scope>NUCLEOTIDE SEQUENCE [LARGE SCALE GENOMIC DNA]</scope>
    <source>
        <strain evidence="1 2">FSL H7-0918</strain>
    </source>
</reference>
<protein>
    <submittedName>
        <fullName evidence="1">Uncharacterized protein</fullName>
    </submittedName>
</protein>
<accession>A0AB36J611</accession>
<proteinExistence type="predicted"/>
<organism evidence="1 2">
    <name type="scientific">Paenibacillus odorifer</name>
    <dbReference type="NCBI Taxonomy" id="189426"/>
    <lineage>
        <taxon>Bacteria</taxon>
        <taxon>Bacillati</taxon>
        <taxon>Bacillota</taxon>
        <taxon>Bacilli</taxon>
        <taxon>Bacillales</taxon>
        <taxon>Paenibacillaceae</taxon>
        <taxon>Paenibacillus</taxon>
    </lineage>
</organism>
<evidence type="ECO:0000313" key="1">
    <source>
        <dbReference type="EMBL" id="OME11060.1"/>
    </source>
</evidence>
<gene>
    <name evidence="1" type="ORF">BSK47_29575</name>
</gene>
<dbReference type="EMBL" id="MPTO01000042">
    <property type="protein sequence ID" value="OME11060.1"/>
    <property type="molecule type" value="Genomic_DNA"/>
</dbReference>
<sequence>MTLSWGTPLKPKYLSFVFGSGWEKGDFKLFSVRKVPLGWDMNIWRISVSYDNYGKVKPR</sequence>